<gene>
    <name evidence="4" type="ORF">HMPREF9623_01603</name>
</gene>
<evidence type="ECO:0000313" key="5">
    <source>
        <dbReference type="Proteomes" id="UP000018466"/>
    </source>
</evidence>
<dbReference type="PANTHER" id="PTHR32022">
    <property type="entry name" value="D-GLUTAMATE CYCLASE, MITOCHONDRIAL"/>
    <property type="match status" value="1"/>
</dbReference>
<dbReference type="SUPFAM" id="SSF160920">
    <property type="entry name" value="PSTPO5379-like"/>
    <property type="match status" value="1"/>
</dbReference>
<dbReference type="Proteomes" id="UP000018466">
    <property type="component" value="Unassembled WGS sequence"/>
</dbReference>
<dbReference type="GO" id="GO:0047820">
    <property type="term" value="F:D-glutamate cyclase activity"/>
    <property type="evidence" value="ECO:0007669"/>
    <property type="project" value="TreeGrafter"/>
</dbReference>
<dbReference type="HAMAP" id="MF_01830">
    <property type="entry name" value="Hydro_lyase"/>
    <property type="match status" value="1"/>
</dbReference>
<evidence type="ECO:0000313" key="4">
    <source>
        <dbReference type="EMBL" id="EHO16057.1"/>
    </source>
</evidence>
<name>A0AA36Y458_9FIRM</name>
<keyword evidence="5" id="KW-1185">Reference proteome</keyword>
<dbReference type="Gene3D" id="3.30.2040.10">
    <property type="entry name" value="PSTPO5379-like domain"/>
    <property type="match status" value="1"/>
</dbReference>
<dbReference type="Gene3D" id="3.40.1640.10">
    <property type="entry name" value="PSTPO5379-like"/>
    <property type="match status" value="1"/>
</dbReference>
<evidence type="ECO:0000256" key="3">
    <source>
        <dbReference type="HAMAP-Rule" id="MF_01830"/>
    </source>
</evidence>
<sequence length="273" mass="30444">MAFDITPYIDRKPSEVRRLIREGKIDFPTAGMCRGYAQANLVILPGEYAADFERYAEKNPFACPVLEIVKGSPETHAMGEGGNICSDVPRYWVYENGVVTKELTDVSSYWKEGYVGFLIGCSFSFEEALMAAGVPVRHIEMKRNVPMFKTNIQTEKVGPFAGPMVCSMRPMTPEQAKKAYDITVKMPNVHGAPVQIGEPEKIGVRDVMKPDYGDAVEIREGEIPVFWPCGVTPQAAVENAKPPIVITHVPGHMFITDIVNAELNDYLEQRKNR</sequence>
<dbReference type="RefSeq" id="WP_009533435.1">
    <property type="nucleotide sequence ID" value="NZ_CAUTAZ010000090.1"/>
</dbReference>
<keyword evidence="2 3" id="KW-0456">Lyase</keyword>
<dbReference type="PANTHER" id="PTHR32022:SF10">
    <property type="entry name" value="D-GLUTAMATE CYCLASE, MITOCHONDRIAL"/>
    <property type="match status" value="1"/>
</dbReference>
<comment type="caution">
    <text evidence="4">The sequence shown here is derived from an EMBL/GenBank/DDBJ whole genome shotgun (WGS) entry which is preliminary data.</text>
</comment>
<dbReference type="FunFam" id="3.30.2040.10:FF:000001">
    <property type="entry name" value="D-glutamate cyclase, mitochondrial"/>
    <property type="match status" value="1"/>
</dbReference>
<dbReference type="InterPro" id="IPR009906">
    <property type="entry name" value="D-Glu_cyclase"/>
</dbReference>
<dbReference type="PIRSF" id="PIRSF029755">
    <property type="entry name" value="UCP029755"/>
    <property type="match status" value="1"/>
</dbReference>
<comment type="similarity">
    <text evidence="1 3">Belongs to the D-glutamate cyclase family.</text>
</comment>
<reference evidence="4 5" key="1">
    <citation type="submission" date="2011-10" db="EMBL/GenBank/DDBJ databases">
        <title>The Genome Sequence of Lachnospiraceae bacterium ACC2.</title>
        <authorList>
            <consortium name="The Broad Institute Genome Sequencing Platform"/>
            <person name="Earl A."/>
            <person name="Ward D."/>
            <person name="Feldgarden M."/>
            <person name="Gevers D."/>
            <person name="Sizova M."/>
            <person name="Hazen A."/>
            <person name="Epstein S."/>
            <person name="Young S.K."/>
            <person name="Zeng Q."/>
            <person name="Gargeya S."/>
            <person name="Fitzgerald M."/>
            <person name="Haas B."/>
            <person name="Abouelleil A."/>
            <person name="Alvarado L."/>
            <person name="Arachchi H.M."/>
            <person name="Berlin A."/>
            <person name="Brown A."/>
            <person name="Chapman S.B."/>
            <person name="Chen Z."/>
            <person name="Dunbar C."/>
            <person name="Freedman E."/>
            <person name="Gearin G."/>
            <person name="Goldberg J."/>
            <person name="Griggs A."/>
            <person name="Gujja S."/>
            <person name="Heiman D."/>
            <person name="Howarth C."/>
            <person name="Larson L."/>
            <person name="Lui A."/>
            <person name="MacDonald P.J.P."/>
            <person name="Montmayeur A."/>
            <person name="Murphy C."/>
            <person name="Neiman D."/>
            <person name="Pearson M."/>
            <person name="Priest M."/>
            <person name="Roberts A."/>
            <person name="Saif S."/>
            <person name="Shea T."/>
            <person name="Shenoy N."/>
            <person name="Sisk P."/>
            <person name="Stolte C."/>
            <person name="Sykes S."/>
            <person name="Wortman J."/>
            <person name="Nusbaum C."/>
            <person name="Birren B."/>
        </authorList>
    </citation>
    <scope>NUCLEOTIDE SEQUENCE [LARGE SCALE GENOMIC DNA]</scope>
    <source>
        <strain evidence="4 5">ACC2</strain>
    </source>
</reference>
<dbReference type="EMBL" id="AGEL01000013">
    <property type="protein sequence ID" value="EHO16057.1"/>
    <property type="molecule type" value="Genomic_DNA"/>
</dbReference>
<evidence type="ECO:0000256" key="1">
    <source>
        <dbReference type="ARBA" id="ARBA00007896"/>
    </source>
</evidence>
<dbReference type="GO" id="GO:0006536">
    <property type="term" value="P:glutamate metabolic process"/>
    <property type="evidence" value="ECO:0007669"/>
    <property type="project" value="TreeGrafter"/>
</dbReference>
<protein>
    <recommendedName>
        <fullName evidence="3">Putative hydro-lyase HMPREF9623_01603</fullName>
        <ecNumber evidence="3">4.2.1.-</ecNumber>
    </recommendedName>
</protein>
<dbReference type="NCBIfam" id="NF003969">
    <property type="entry name" value="PRK05463.1"/>
    <property type="match status" value="1"/>
</dbReference>
<proteinExistence type="inferred from homology"/>
<dbReference type="InterPro" id="IPR016938">
    <property type="entry name" value="UPF0317"/>
</dbReference>
<dbReference type="EC" id="4.2.1.-" evidence="3"/>
<evidence type="ECO:0000256" key="2">
    <source>
        <dbReference type="ARBA" id="ARBA00023239"/>
    </source>
</evidence>
<organism evidence="4 5">
    <name type="scientific">Stomatobaculum longum</name>
    <dbReference type="NCBI Taxonomy" id="796942"/>
    <lineage>
        <taxon>Bacteria</taxon>
        <taxon>Bacillati</taxon>
        <taxon>Bacillota</taxon>
        <taxon>Clostridia</taxon>
        <taxon>Lachnospirales</taxon>
        <taxon>Lachnospiraceae</taxon>
        <taxon>Stomatobaculum</taxon>
    </lineage>
</organism>
<dbReference type="Pfam" id="PF07286">
    <property type="entry name" value="D-Glu_cyclase"/>
    <property type="match status" value="1"/>
</dbReference>
<dbReference type="GeneID" id="86941329"/>
<dbReference type="InterPro" id="IPR038021">
    <property type="entry name" value="Putative_hydro-lyase"/>
</dbReference>
<dbReference type="AlphaFoldDB" id="A0AA36Y458"/>
<accession>A0AA36Y458</accession>